<accession>A0A2K1SWC5</accession>
<name>A0A2K1SWC5_GARVA</name>
<feature type="chain" id="PRO_5039013850" description="Lipoprotein" evidence="1">
    <location>
        <begin position="27"/>
        <end position="195"/>
    </location>
</feature>
<dbReference type="EMBL" id="MNLH01000001">
    <property type="protein sequence ID" value="PNS43821.1"/>
    <property type="molecule type" value="Genomic_DNA"/>
</dbReference>
<comment type="caution">
    <text evidence="2">The sequence shown here is derived from an EMBL/GenBank/DDBJ whole genome shotgun (WGS) entry which is preliminary data.</text>
</comment>
<gene>
    <name evidence="2" type="ORF">BFS05_00955</name>
</gene>
<dbReference type="AlphaFoldDB" id="A0A2K1SWC5"/>
<sequence>MKRKYNLVSGCLVVALGCMCGLSACGEPAQNSGTVAGSVKNGTNHSRTVTIREAAIACNIPEWQVSSGYLEHTALSYQEYVEDPGYVDDSTIPEYSRENSSRLLHSLTKVVPCVIKELNPDDPKALELASKVERTFSKYNPDNLNDYFKENDLSFINYVGRSYVITSRPYRGIEFHAFSVDDFNKLNSKMNHRTR</sequence>
<dbReference type="Proteomes" id="UP000236146">
    <property type="component" value="Unassembled WGS sequence"/>
</dbReference>
<feature type="signal peptide" evidence="1">
    <location>
        <begin position="1"/>
        <end position="26"/>
    </location>
</feature>
<keyword evidence="1" id="KW-0732">Signal</keyword>
<dbReference type="PROSITE" id="PS51257">
    <property type="entry name" value="PROKAR_LIPOPROTEIN"/>
    <property type="match status" value="1"/>
</dbReference>
<dbReference type="RefSeq" id="WP_103084202.1">
    <property type="nucleotide sequence ID" value="NZ_JBLLPE010000001.1"/>
</dbReference>
<reference evidence="2 3" key="1">
    <citation type="submission" date="2016-10" db="EMBL/GenBank/DDBJ databases">
        <authorList>
            <person name="Varghese N."/>
        </authorList>
    </citation>
    <scope>NUCLEOTIDE SEQUENCE [LARGE SCALE GENOMIC DNA]</scope>
    <source>
        <strain evidence="2 3">KA00225</strain>
    </source>
</reference>
<evidence type="ECO:0008006" key="4">
    <source>
        <dbReference type="Google" id="ProtNLM"/>
    </source>
</evidence>
<evidence type="ECO:0000256" key="1">
    <source>
        <dbReference type="SAM" id="SignalP"/>
    </source>
</evidence>
<organism evidence="2 3">
    <name type="scientific">Gardnerella vaginalis</name>
    <dbReference type="NCBI Taxonomy" id="2702"/>
    <lineage>
        <taxon>Bacteria</taxon>
        <taxon>Bacillati</taxon>
        <taxon>Actinomycetota</taxon>
        <taxon>Actinomycetes</taxon>
        <taxon>Bifidobacteriales</taxon>
        <taxon>Bifidobacteriaceae</taxon>
        <taxon>Gardnerella</taxon>
    </lineage>
</organism>
<proteinExistence type="predicted"/>
<evidence type="ECO:0000313" key="3">
    <source>
        <dbReference type="Proteomes" id="UP000236146"/>
    </source>
</evidence>
<protein>
    <recommendedName>
        <fullName evidence="4">Lipoprotein</fullName>
    </recommendedName>
</protein>
<evidence type="ECO:0000313" key="2">
    <source>
        <dbReference type="EMBL" id="PNS43821.1"/>
    </source>
</evidence>